<reference evidence="5" key="1">
    <citation type="submission" date="2016-07" db="EMBL/GenBank/DDBJ databases">
        <title>Nontailed viruses are major unrecognized killers of bacteria in the ocean.</title>
        <authorList>
            <person name="Kauffman K."/>
            <person name="Hussain F."/>
            <person name="Yang J."/>
            <person name="Arevalo P."/>
            <person name="Brown J."/>
            <person name="Cutler M."/>
            <person name="Kelly L."/>
            <person name="Polz M.F."/>
        </authorList>
    </citation>
    <scope>NUCLEOTIDE SEQUENCE [LARGE SCALE GENOMIC DNA]</scope>
    <source>
        <strain evidence="5">10N.222.49.A5</strain>
    </source>
</reference>
<reference evidence="4" key="3">
    <citation type="journal article" date="2018" name="Nature">
        <title>A major lineage of non-tailed dsDNA viruses as unrecognized killers of marine bacteria.</title>
        <authorList>
            <person name="Kauffman K.M."/>
            <person name="Hussain F.A."/>
            <person name="Yang J."/>
            <person name="Arevalo P."/>
            <person name="Brown J.M."/>
            <person name="Chang W.K."/>
            <person name="VanInsberghe D."/>
            <person name="Elsherbini J."/>
            <person name="Sharma R.S."/>
            <person name="Cutler M.B."/>
            <person name="Kelly L."/>
            <person name="Polz M.F."/>
        </authorList>
    </citation>
    <scope>NUCLEOTIDE SEQUENCE</scope>
    <source>
        <strain evidence="4">10N.222.49.A5</strain>
    </source>
</reference>
<dbReference type="AlphaFoldDB" id="A0AAP8MVX7"/>
<dbReference type="GO" id="GO:0071555">
    <property type="term" value="P:cell wall organization"/>
    <property type="evidence" value="ECO:0007669"/>
    <property type="project" value="InterPro"/>
</dbReference>
<name>A0AAP8MVX7_9VIBR</name>
<feature type="signal peptide" evidence="1">
    <location>
        <begin position="1"/>
        <end position="20"/>
    </location>
</feature>
<keyword evidence="6" id="KW-1185">Reference proteome</keyword>
<gene>
    <name evidence="4" type="ORF">BCS93_12825</name>
    <name evidence="3" type="ORF">HJ568_05645</name>
</gene>
<dbReference type="SUPFAM" id="SSF49354">
    <property type="entry name" value="PapD-like"/>
    <property type="match status" value="1"/>
</dbReference>
<dbReference type="InterPro" id="IPR008962">
    <property type="entry name" value="PapD-like_sf"/>
</dbReference>
<evidence type="ECO:0000313" key="5">
    <source>
        <dbReference type="Proteomes" id="UP000235611"/>
    </source>
</evidence>
<reference evidence="4" key="2">
    <citation type="submission" date="2016-07" db="EMBL/GenBank/DDBJ databases">
        <authorList>
            <person name="Kauffman K."/>
            <person name="Arevalo P."/>
            <person name="Polz M.F."/>
        </authorList>
    </citation>
    <scope>NUCLEOTIDE SEQUENCE</scope>
    <source>
        <strain evidence="4">10N.222.49.A5</strain>
    </source>
</reference>
<accession>A0AAP8MVX7</accession>
<dbReference type="GO" id="GO:0030288">
    <property type="term" value="C:outer membrane-bounded periplasmic space"/>
    <property type="evidence" value="ECO:0007669"/>
    <property type="project" value="InterPro"/>
</dbReference>
<protein>
    <submittedName>
        <fullName evidence="3">Molecular chaperone</fullName>
    </submittedName>
</protein>
<dbReference type="Proteomes" id="UP000235611">
    <property type="component" value="Unassembled WGS sequence"/>
</dbReference>
<evidence type="ECO:0000313" key="3">
    <source>
        <dbReference type="EMBL" id="NMR69456.1"/>
    </source>
</evidence>
<sequence>MKKFLFSLLLLLTSSELALAYQVTPMYLEMEYVGRKAQASYQVTNNSSQPVMIEVLVRKVKIESDSNLESSENAEQDFLILPPQAVVEPNSVRRFRVRYLGDGEISATQTYRVLFEQIQTSDGTEDDTQVKFLFNFSTIAFVSPTPDKCTRTINAKVEESELVLRNEGNCVLNIGQATLVFSQNGSTTEKSWSELSFENSSNYLIPQLTKRYKLPPGLINSVLVDISMN</sequence>
<proteinExistence type="predicted"/>
<comment type="caution">
    <text evidence="4">The sequence shown here is derived from an EMBL/GenBank/DDBJ whole genome shotgun (WGS) entry which is preliminary data.</text>
</comment>
<dbReference type="Gene3D" id="2.60.40.10">
    <property type="entry name" value="Immunoglobulins"/>
    <property type="match status" value="1"/>
</dbReference>
<evidence type="ECO:0000259" key="2">
    <source>
        <dbReference type="Pfam" id="PF00345"/>
    </source>
</evidence>
<reference evidence="3 6" key="4">
    <citation type="submission" date="2020-04" db="EMBL/GenBank/DDBJ databases">
        <title>WGS-Seq of Vibrio isolated by the O'Toole Lab.</title>
        <authorList>
            <person name="Mckone K.P."/>
            <person name="Whitaker R."/>
            <person name="Sevigney J.L."/>
            <person name="Herring J.B."/>
            <person name="O'Toole G."/>
        </authorList>
    </citation>
    <scope>NUCLEOTIDE SEQUENCE [LARGE SCALE GENOMIC DNA]</scope>
    <source>
        <strain evidence="3 6">BS_02</strain>
    </source>
</reference>
<dbReference type="InterPro" id="IPR016147">
    <property type="entry name" value="Pili_assmbl_chaperone_N"/>
</dbReference>
<dbReference type="InterPro" id="IPR013783">
    <property type="entry name" value="Ig-like_fold"/>
</dbReference>
<dbReference type="EMBL" id="JABCJR010000008">
    <property type="protein sequence ID" value="NMR69456.1"/>
    <property type="molecule type" value="Genomic_DNA"/>
</dbReference>
<feature type="chain" id="PRO_5042859761" evidence="1">
    <location>
        <begin position="21"/>
        <end position="229"/>
    </location>
</feature>
<dbReference type="EMBL" id="MDBO01000086">
    <property type="protein sequence ID" value="PMP09285.1"/>
    <property type="molecule type" value="Genomic_DNA"/>
</dbReference>
<dbReference type="RefSeq" id="WP_017032403.1">
    <property type="nucleotide sequence ID" value="NZ_JABBXC010000012.1"/>
</dbReference>
<dbReference type="Pfam" id="PF00345">
    <property type="entry name" value="PapD_N"/>
    <property type="match status" value="1"/>
</dbReference>
<dbReference type="Proteomes" id="UP000590068">
    <property type="component" value="Unassembled WGS sequence"/>
</dbReference>
<evidence type="ECO:0000256" key="1">
    <source>
        <dbReference type="SAM" id="SignalP"/>
    </source>
</evidence>
<evidence type="ECO:0000313" key="4">
    <source>
        <dbReference type="EMBL" id="PMP09285.1"/>
    </source>
</evidence>
<dbReference type="PANTHER" id="PTHR30251">
    <property type="entry name" value="PILUS ASSEMBLY CHAPERONE"/>
    <property type="match status" value="1"/>
</dbReference>
<dbReference type="InterPro" id="IPR050643">
    <property type="entry name" value="Periplasmic_pilus_chap"/>
</dbReference>
<feature type="domain" description="Pili assembly chaperone N-terminal" evidence="2">
    <location>
        <begin position="31"/>
        <end position="144"/>
    </location>
</feature>
<dbReference type="PANTHER" id="PTHR30251:SF4">
    <property type="entry name" value="SLR1668 PROTEIN"/>
    <property type="match status" value="1"/>
</dbReference>
<evidence type="ECO:0000313" key="6">
    <source>
        <dbReference type="Proteomes" id="UP000590068"/>
    </source>
</evidence>
<keyword evidence="1" id="KW-0732">Signal</keyword>
<organism evidence="4 5">
    <name type="scientific">Vibrio breoganii</name>
    <dbReference type="NCBI Taxonomy" id="553239"/>
    <lineage>
        <taxon>Bacteria</taxon>
        <taxon>Pseudomonadati</taxon>
        <taxon>Pseudomonadota</taxon>
        <taxon>Gammaproteobacteria</taxon>
        <taxon>Vibrionales</taxon>
        <taxon>Vibrionaceae</taxon>
        <taxon>Vibrio</taxon>
    </lineage>
</organism>